<gene>
    <name evidence="7" type="ORF">NMN56_001000</name>
</gene>
<dbReference type="RefSeq" id="WP_274039773.1">
    <property type="nucleotide sequence ID" value="NZ_JANCPR020000001.1"/>
</dbReference>
<evidence type="ECO:0000256" key="4">
    <source>
        <dbReference type="SAM" id="MobiDB-lite"/>
    </source>
</evidence>
<dbReference type="Pfam" id="PF00891">
    <property type="entry name" value="Methyltransf_2"/>
    <property type="match status" value="1"/>
</dbReference>
<dbReference type="InterPro" id="IPR001077">
    <property type="entry name" value="COMT_C"/>
</dbReference>
<dbReference type="PANTHER" id="PTHR43712">
    <property type="entry name" value="PUTATIVE (AFU_ORTHOLOGUE AFUA_4G14580)-RELATED"/>
    <property type="match status" value="1"/>
</dbReference>
<proteinExistence type="predicted"/>
<dbReference type="SUPFAM" id="SSF53335">
    <property type="entry name" value="S-adenosyl-L-methionine-dependent methyltransferases"/>
    <property type="match status" value="1"/>
</dbReference>
<dbReference type="Proteomes" id="UP001214441">
    <property type="component" value="Unassembled WGS sequence"/>
</dbReference>
<keyword evidence="2 7" id="KW-0808">Transferase</keyword>
<dbReference type="SUPFAM" id="SSF46785">
    <property type="entry name" value="Winged helix' DNA-binding domain"/>
    <property type="match status" value="1"/>
</dbReference>
<dbReference type="CDD" id="cd02440">
    <property type="entry name" value="AdoMet_MTases"/>
    <property type="match status" value="1"/>
</dbReference>
<protein>
    <submittedName>
        <fullName evidence="7">Methyltransferase</fullName>
    </submittedName>
</protein>
<accession>A0ABT6ZNB4</accession>
<keyword evidence="1 7" id="KW-0489">Methyltransferase</keyword>
<dbReference type="InterPro" id="IPR016461">
    <property type="entry name" value="COMT-like"/>
</dbReference>
<name>A0ABT6ZNB4_9ACTN</name>
<dbReference type="PROSITE" id="PS51683">
    <property type="entry name" value="SAM_OMT_II"/>
    <property type="match status" value="1"/>
</dbReference>
<feature type="region of interest" description="Disordered" evidence="4">
    <location>
        <begin position="1"/>
        <end position="103"/>
    </location>
</feature>
<keyword evidence="3" id="KW-0949">S-adenosyl-L-methionine</keyword>
<dbReference type="Gene3D" id="1.10.287.1350">
    <property type="match status" value="1"/>
</dbReference>
<dbReference type="InterPro" id="IPR036388">
    <property type="entry name" value="WH-like_DNA-bd_sf"/>
</dbReference>
<evidence type="ECO:0000259" key="5">
    <source>
        <dbReference type="Pfam" id="PF00891"/>
    </source>
</evidence>
<dbReference type="Gene3D" id="1.10.10.10">
    <property type="entry name" value="Winged helix-like DNA-binding domain superfamily/Winged helix DNA-binding domain"/>
    <property type="match status" value="1"/>
</dbReference>
<dbReference type="InterPro" id="IPR029063">
    <property type="entry name" value="SAM-dependent_MTases_sf"/>
</dbReference>
<dbReference type="InterPro" id="IPR036390">
    <property type="entry name" value="WH_DNA-bd_sf"/>
</dbReference>
<feature type="domain" description="O-methyltransferase dimerisation" evidence="6">
    <location>
        <begin position="111"/>
        <end position="185"/>
    </location>
</feature>
<dbReference type="Gene3D" id="3.40.50.150">
    <property type="entry name" value="Vaccinia Virus protein VP39"/>
    <property type="match status" value="1"/>
</dbReference>
<evidence type="ECO:0000256" key="3">
    <source>
        <dbReference type="ARBA" id="ARBA00022691"/>
    </source>
</evidence>
<dbReference type="InterPro" id="IPR012967">
    <property type="entry name" value="COMT_dimerisation"/>
</dbReference>
<dbReference type="GO" id="GO:0032259">
    <property type="term" value="P:methylation"/>
    <property type="evidence" value="ECO:0007669"/>
    <property type="project" value="UniProtKB-KW"/>
</dbReference>
<keyword evidence="8" id="KW-1185">Reference proteome</keyword>
<dbReference type="PANTHER" id="PTHR43712:SF2">
    <property type="entry name" value="O-METHYLTRANSFERASE CICE"/>
    <property type="match status" value="1"/>
</dbReference>
<evidence type="ECO:0000313" key="7">
    <source>
        <dbReference type="EMBL" id="MDJ1130550.1"/>
    </source>
</evidence>
<comment type="caution">
    <text evidence="7">The sequence shown here is derived from an EMBL/GenBank/DDBJ whole genome shotgun (WGS) entry which is preliminary data.</text>
</comment>
<evidence type="ECO:0000256" key="2">
    <source>
        <dbReference type="ARBA" id="ARBA00022679"/>
    </source>
</evidence>
<feature type="domain" description="O-methyltransferase C-terminal" evidence="5">
    <location>
        <begin position="214"/>
        <end position="413"/>
    </location>
</feature>
<evidence type="ECO:0000259" key="6">
    <source>
        <dbReference type="Pfam" id="PF08100"/>
    </source>
</evidence>
<evidence type="ECO:0000256" key="1">
    <source>
        <dbReference type="ARBA" id="ARBA00022603"/>
    </source>
</evidence>
<dbReference type="GO" id="GO:0008168">
    <property type="term" value="F:methyltransferase activity"/>
    <property type="evidence" value="ECO:0007669"/>
    <property type="project" value="UniProtKB-KW"/>
</dbReference>
<evidence type="ECO:0000313" key="8">
    <source>
        <dbReference type="Proteomes" id="UP001214441"/>
    </source>
</evidence>
<feature type="compositionally biased region" description="Basic and acidic residues" evidence="4">
    <location>
        <begin position="17"/>
        <end position="103"/>
    </location>
</feature>
<dbReference type="Pfam" id="PF08100">
    <property type="entry name" value="Dimerisation"/>
    <property type="match status" value="1"/>
</dbReference>
<organism evidence="7 8">
    <name type="scientific">Streptomyces iconiensis</name>
    <dbReference type="NCBI Taxonomy" id="1384038"/>
    <lineage>
        <taxon>Bacteria</taxon>
        <taxon>Bacillati</taxon>
        <taxon>Actinomycetota</taxon>
        <taxon>Actinomycetes</taxon>
        <taxon>Kitasatosporales</taxon>
        <taxon>Streptomycetaceae</taxon>
        <taxon>Streptomyces</taxon>
    </lineage>
</organism>
<dbReference type="EMBL" id="JANCPR020000001">
    <property type="protein sequence ID" value="MDJ1130550.1"/>
    <property type="molecule type" value="Genomic_DNA"/>
</dbReference>
<reference evidence="7 8" key="1">
    <citation type="submission" date="2023-05" db="EMBL/GenBank/DDBJ databases">
        <title>Streptantibioticus silvisoli sp. nov., acidotolerant actinomycetes 1 from pine litter.</title>
        <authorList>
            <person name="Swiecimska M."/>
            <person name="Golinska P."/>
            <person name="Sangal V."/>
            <person name="Wachnowicz B."/>
            <person name="Goodfellow M."/>
        </authorList>
    </citation>
    <scope>NUCLEOTIDE SEQUENCE [LARGE SCALE GENOMIC DNA]</scope>
    <source>
        <strain evidence="7 8">DSM 42109</strain>
    </source>
</reference>
<sequence>MKAAHAAQGEDLTAEPHAAHEGTRDVDRHAVHEVTREADSHAAHEGTRDADRHTVHEVTREADSHAAHEADAHAAHKATHKADPHAAHKAGDQAAREADPADHRAAREVIDIATGTWRAQALYAAAALRIPDHIAGGAVSCEALAALTGTGEDAVRRLMRLLATMGVFEGTETAGYRLNAVSTLLRSDVSGSMRDMCLIYGEEFHRAWGAVLPALRTGGTGFEEAFGSSLGDYLRDTPGAGPKFQRAMSVGSAPFATVSRAIDFSRHHTVVDVGGGYGTLLSLVLRGNPGLRGVLFDLPHMAPLAHEHLADAVDPGRYEIVTGDVFEEVPPGGDAYLLSRVLQDWDDADCVRLLVNCRRAMGSSGRLFILERVVAEDRSTALPVLWDVHLMLIAGGRERTLPEYRSLLARAGLRLESLEPLPLETSLLVASPA</sequence>